<name>A0AAD8F3N7_BIOPF</name>
<evidence type="ECO:0000313" key="2">
    <source>
        <dbReference type="EMBL" id="KAK0050567.1"/>
    </source>
</evidence>
<dbReference type="SMART" id="SM00256">
    <property type="entry name" value="FBOX"/>
    <property type="match status" value="1"/>
</dbReference>
<dbReference type="SUPFAM" id="SSF81383">
    <property type="entry name" value="F-box domain"/>
    <property type="match status" value="1"/>
</dbReference>
<dbReference type="AlphaFoldDB" id="A0AAD8F3N7"/>
<dbReference type="Gene3D" id="1.20.1280.50">
    <property type="match status" value="1"/>
</dbReference>
<dbReference type="Proteomes" id="UP001233172">
    <property type="component" value="Unassembled WGS sequence"/>
</dbReference>
<organism evidence="2 3">
    <name type="scientific">Biomphalaria pfeifferi</name>
    <name type="common">Bloodfluke planorb</name>
    <name type="synonym">Freshwater snail</name>
    <dbReference type="NCBI Taxonomy" id="112525"/>
    <lineage>
        <taxon>Eukaryota</taxon>
        <taxon>Metazoa</taxon>
        <taxon>Spiralia</taxon>
        <taxon>Lophotrochozoa</taxon>
        <taxon>Mollusca</taxon>
        <taxon>Gastropoda</taxon>
        <taxon>Heterobranchia</taxon>
        <taxon>Euthyneura</taxon>
        <taxon>Panpulmonata</taxon>
        <taxon>Hygrophila</taxon>
        <taxon>Lymnaeoidea</taxon>
        <taxon>Planorbidae</taxon>
        <taxon>Biomphalaria</taxon>
    </lineage>
</organism>
<sequence>MNVTVSVDSWKEVSLSSLPLEILEHIFSFLHRDDLLQAMSVCTTWKSLIFSSPNLWRSQTFIFDCSLRSSKKKIVDMLFCAQTFGPRFENLSVKCRHHDVHECKKMAEKLNLFLAGFIAPALSSFKVSDVRMFNASRIVVKKICNKLTKMFARDCHLKVFEMPIAHWSNFEGQKVLDAVFRKSRNTLETLSIPEYFICQTGIPVEKDWFANALTSLTKLTKLSITIFYLTDELIVSLAHSRRGELAHLTLWANWVFPRSPHVQQDSWKNLTEACPSMEVEFRIIGYVTDPHASLPPLFDSVLPVTKMKILVSQKYCPLPWPLQKMEIVLEHIRQHYWFRLKSLNLSVFNTKKKDFDQTLIKLVQDCPRLINVKILASYHSGDTAKTIERIVTQRRRTHLTSKGGPTKKLRIDSQHLKLKSP</sequence>
<reference evidence="2" key="2">
    <citation type="submission" date="2023-04" db="EMBL/GenBank/DDBJ databases">
        <authorList>
            <person name="Bu L."/>
            <person name="Lu L."/>
            <person name="Laidemitt M.R."/>
            <person name="Zhang S.M."/>
            <person name="Mutuku M."/>
            <person name="Mkoji G."/>
            <person name="Steinauer M."/>
            <person name="Loker E.S."/>
        </authorList>
    </citation>
    <scope>NUCLEOTIDE SEQUENCE</scope>
    <source>
        <strain evidence="2">KasaAsao</strain>
        <tissue evidence="2">Whole Snail</tissue>
    </source>
</reference>
<dbReference type="InterPro" id="IPR001810">
    <property type="entry name" value="F-box_dom"/>
</dbReference>
<proteinExistence type="predicted"/>
<accession>A0AAD8F3N7</accession>
<dbReference type="InterPro" id="IPR032675">
    <property type="entry name" value="LRR_dom_sf"/>
</dbReference>
<evidence type="ECO:0000259" key="1">
    <source>
        <dbReference type="PROSITE" id="PS50181"/>
    </source>
</evidence>
<reference evidence="2" key="1">
    <citation type="journal article" date="2023" name="PLoS Negl. Trop. Dis.">
        <title>A genome sequence for Biomphalaria pfeifferi, the major vector snail for the human-infecting parasite Schistosoma mansoni.</title>
        <authorList>
            <person name="Bu L."/>
            <person name="Lu L."/>
            <person name="Laidemitt M.R."/>
            <person name="Zhang S.M."/>
            <person name="Mutuku M."/>
            <person name="Mkoji G."/>
            <person name="Steinauer M."/>
            <person name="Loker E.S."/>
        </authorList>
    </citation>
    <scope>NUCLEOTIDE SEQUENCE</scope>
    <source>
        <strain evidence="2">KasaAsao</strain>
    </source>
</reference>
<evidence type="ECO:0000313" key="3">
    <source>
        <dbReference type="Proteomes" id="UP001233172"/>
    </source>
</evidence>
<dbReference type="PANTHER" id="PTHR20933:SF4">
    <property type="entry name" value="F-BOX INVOLVED IN POLYQ PATHOGENESIS, ISOFORM A"/>
    <property type="match status" value="1"/>
</dbReference>
<dbReference type="PROSITE" id="PS50181">
    <property type="entry name" value="FBOX"/>
    <property type="match status" value="1"/>
</dbReference>
<dbReference type="GO" id="GO:0031398">
    <property type="term" value="P:positive regulation of protein ubiquitination"/>
    <property type="evidence" value="ECO:0007669"/>
    <property type="project" value="TreeGrafter"/>
</dbReference>
<dbReference type="PANTHER" id="PTHR20933">
    <property type="entry name" value="F-BOX ONLY PROTEIN 33"/>
    <property type="match status" value="1"/>
</dbReference>
<feature type="domain" description="F-box" evidence="1">
    <location>
        <begin position="12"/>
        <end position="59"/>
    </location>
</feature>
<dbReference type="Gene3D" id="3.80.10.10">
    <property type="entry name" value="Ribonuclease Inhibitor"/>
    <property type="match status" value="1"/>
</dbReference>
<keyword evidence="3" id="KW-1185">Reference proteome</keyword>
<comment type="caution">
    <text evidence="2">The sequence shown here is derived from an EMBL/GenBank/DDBJ whole genome shotgun (WGS) entry which is preliminary data.</text>
</comment>
<gene>
    <name evidence="2" type="ORF">Bpfe_019904</name>
</gene>
<dbReference type="InterPro" id="IPR036047">
    <property type="entry name" value="F-box-like_dom_sf"/>
</dbReference>
<dbReference type="EMBL" id="JASAOG010000112">
    <property type="protein sequence ID" value="KAK0050567.1"/>
    <property type="molecule type" value="Genomic_DNA"/>
</dbReference>
<protein>
    <submittedName>
        <fullName evidence="2">F-box only protein 39</fullName>
    </submittedName>
</protein>
<dbReference type="Pfam" id="PF12937">
    <property type="entry name" value="F-box-like"/>
    <property type="match status" value="1"/>
</dbReference>